<protein>
    <recommendedName>
        <fullName evidence="6">Spaetzle domain-containing protein</fullName>
    </recommendedName>
</protein>
<feature type="compositionally biased region" description="Basic residues" evidence="4">
    <location>
        <begin position="368"/>
        <end position="394"/>
    </location>
</feature>
<dbReference type="SUPFAM" id="SSF57501">
    <property type="entry name" value="Cystine-knot cytokines"/>
    <property type="match status" value="1"/>
</dbReference>
<dbReference type="Proteomes" id="UP000677054">
    <property type="component" value="Unassembled WGS sequence"/>
</dbReference>
<keyword evidence="2" id="KW-1015">Disulfide bond</keyword>
<evidence type="ECO:0000313" key="8">
    <source>
        <dbReference type="Proteomes" id="UP000677054"/>
    </source>
</evidence>
<feature type="domain" description="Spaetzle" evidence="6">
    <location>
        <begin position="237"/>
        <end position="277"/>
    </location>
</feature>
<feature type="region of interest" description="Disordered" evidence="4">
    <location>
        <begin position="46"/>
        <end position="151"/>
    </location>
</feature>
<reference evidence="7" key="1">
    <citation type="submission" date="2020-11" db="EMBL/GenBank/DDBJ databases">
        <authorList>
            <person name="Tran Van P."/>
        </authorList>
    </citation>
    <scope>NUCLEOTIDE SEQUENCE</scope>
</reference>
<feature type="region of interest" description="Disordered" evidence="4">
    <location>
        <begin position="1"/>
        <end position="24"/>
    </location>
</feature>
<feature type="compositionally biased region" description="Basic and acidic residues" evidence="4">
    <location>
        <begin position="395"/>
        <end position="410"/>
    </location>
</feature>
<dbReference type="Pfam" id="PF16077">
    <property type="entry name" value="Spaetzle"/>
    <property type="match status" value="1"/>
</dbReference>
<accession>A0A7R9AC99</accession>
<evidence type="ECO:0000313" key="7">
    <source>
        <dbReference type="EMBL" id="CAD7251404.1"/>
    </source>
</evidence>
<feature type="compositionally biased region" description="Low complexity" evidence="4">
    <location>
        <begin position="118"/>
        <end position="142"/>
    </location>
</feature>
<dbReference type="PANTHER" id="PTHR23199:SF12">
    <property type="entry name" value="NEUROTROPHIN 1-RELATED"/>
    <property type="match status" value="1"/>
</dbReference>
<evidence type="ECO:0000256" key="3">
    <source>
        <dbReference type="ARBA" id="ARBA00023180"/>
    </source>
</evidence>
<organism evidence="7">
    <name type="scientific">Darwinula stevensoni</name>
    <dbReference type="NCBI Taxonomy" id="69355"/>
    <lineage>
        <taxon>Eukaryota</taxon>
        <taxon>Metazoa</taxon>
        <taxon>Ecdysozoa</taxon>
        <taxon>Arthropoda</taxon>
        <taxon>Crustacea</taxon>
        <taxon>Oligostraca</taxon>
        <taxon>Ostracoda</taxon>
        <taxon>Podocopa</taxon>
        <taxon>Podocopida</taxon>
        <taxon>Darwinulocopina</taxon>
        <taxon>Darwinuloidea</taxon>
        <taxon>Darwinulidae</taxon>
        <taxon>Darwinula</taxon>
    </lineage>
</organism>
<dbReference type="GO" id="GO:0045087">
    <property type="term" value="P:innate immune response"/>
    <property type="evidence" value="ECO:0007669"/>
    <property type="project" value="TreeGrafter"/>
</dbReference>
<evidence type="ECO:0000256" key="5">
    <source>
        <dbReference type="SAM" id="SignalP"/>
    </source>
</evidence>
<dbReference type="GO" id="GO:0005121">
    <property type="term" value="F:Toll binding"/>
    <property type="evidence" value="ECO:0007669"/>
    <property type="project" value="TreeGrafter"/>
</dbReference>
<dbReference type="InterPro" id="IPR032104">
    <property type="entry name" value="Spaetzle"/>
</dbReference>
<feature type="chain" id="PRO_5036209773" description="Spaetzle domain-containing protein" evidence="5">
    <location>
        <begin position="48"/>
        <end position="526"/>
    </location>
</feature>
<name>A0A7R9AC99_9CRUS</name>
<dbReference type="GO" id="GO:0008083">
    <property type="term" value="F:growth factor activity"/>
    <property type="evidence" value="ECO:0007669"/>
    <property type="project" value="TreeGrafter"/>
</dbReference>
<evidence type="ECO:0000256" key="2">
    <source>
        <dbReference type="ARBA" id="ARBA00023157"/>
    </source>
</evidence>
<keyword evidence="1 5" id="KW-0732">Signal</keyword>
<dbReference type="InterPro" id="IPR052444">
    <property type="entry name" value="Spz/Toll_ligand-like"/>
</dbReference>
<dbReference type="InterPro" id="IPR029034">
    <property type="entry name" value="Cystine-knot_cytokine"/>
</dbReference>
<keyword evidence="3" id="KW-0325">Glycoprotein</keyword>
<dbReference type="AlphaFoldDB" id="A0A7R9AC99"/>
<dbReference type="OrthoDB" id="8197497at2759"/>
<dbReference type="GO" id="GO:0021556">
    <property type="term" value="P:central nervous system formation"/>
    <property type="evidence" value="ECO:0007669"/>
    <property type="project" value="TreeGrafter"/>
</dbReference>
<keyword evidence="8" id="KW-1185">Reference proteome</keyword>
<evidence type="ECO:0000256" key="4">
    <source>
        <dbReference type="SAM" id="MobiDB-lite"/>
    </source>
</evidence>
<feature type="region of interest" description="Disordered" evidence="4">
    <location>
        <begin position="315"/>
        <end position="410"/>
    </location>
</feature>
<evidence type="ECO:0000259" key="6">
    <source>
        <dbReference type="Pfam" id="PF16077"/>
    </source>
</evidence>
<feature type="signal peptide" evidence="5">
    <location>
        <begin position="1"/>
        <end position="47"/>
    </location>
</feature>
<proteinExistence type="predicted"/>
<sequence>MNCGEEAGSTSRSVSPKRLDRPRGVPLRLGLSSVLVLLCAAVAAAAADEGKKNETEASANGEGIPGTRSERQIRQHHYGTPSYPSGEADGERYEEEGEGISPDYQDRPIYSSTPSYDSGPGYSSTPEYSSGPGYSSTPGYPSGPAPDYGGCDPRRPPRCAHRNDTRFCFEDPEYPEYEIKEKLGHDTQANKKLADVAAQSADDLVEYIGKYQEESFHRSSFDPGYHEKSHWFGPEGYICPSLVDYARPLRGKNVLGEWRVIVNTRYYTQTARFETCPSVLGVAVSPAGALLREHLRAETRVREVPELRPVRSLQGTVRGHVSDPDRLFLPRSPRQKLPQRRQQVSLRNFRVLPSRERCHPCPRGGGEKRRRGREKRRRGRDKRRRGRDKRRGQDKRKGEEEKRKGDEAIRHPVQAYSISATGFERHRIASLACGRSRKTRQLWGRGRRSASSTFVSSHGSRRSRRPVCKVATRESWIVSPGQKFFFRISGERNGRIVVPRPLVVPRRLVPRPLVPRPLVRGSISPS</sequence>
<gene>
    <name evidence="7" type="ORF">DSTB1V02_LOCUS11171</name>
</gene>
<dbReference type="EMBL" id="LR903040">
    <property type="protein sequence ID" value="CAD7251404.1"/>
    <property type="molecule type" value="Genomic_DNA"/>
</dbReference>
<evidence type="ECO:0000256" key="1">
    <source>
        <dbReference type="ARBA" id="ARBA00022729"/>
    </source>
</evidence>
<dbReference type="GO" id="GO:0005615">
    <property type="term" value="C:extracellular space"/>
    <property type="evidence" value="ECO:0007669"/>
    <property type="project" value="UniProtKB-ARBA"/>
</dbReference>
<dbReference type="EMBL" id="CAJPEV010003523">
    <property type="protein sequence ID" value="CAG0899943.1"/>
    <property type="molecule type" value="Genomic_DNA"/>
</dbReference>
<dbReference type="Gene3D" id="2.10.90.10">
    <property type="entry name" value="Cystine-knot cytokines"/>
    <property type="match status" value="1"/>
</dbReference>
<dbReference type="PANTHER" id="PTHR23199">
    <property type="entry name" value="NEUROTROPHIN 1-RELATED"/>
    <property type="match status" value="1"/>
</dbReference>